<accession>A0A5E4WEQ7</accession>
<sequence>MPANGLDAGDDTGFVFAFLKGGFHLPAHGAPFSRPDFLMDAAIRDDLDAAIRQQQVNQNASVVLGIP</sequence>
<evidence type="ECO:0000313" key="1">
    <source>
        <dbReference type="EMBL" id="VVE21515.1"/>
    </source>
</evidence>
<gene>
    <name evidence="1" type="ORF">PCE31106_03157</name>
</gene>
<proteinExistence type="predicted"/>
<organism evidence="1 2">
    <name type="scientific">Pandoraea cepalis</name>
    <dbReference type="NCBI Taxonomy" id="2508294"/>
    <lineage>
        <taxon>Bacteria</taxon>
        <taxon>Pseudomonadati</taxon>
        <taxon>Pseudomonadota</taxon>
        <taxon>Betaproteobacteria</taxon>
        <taxon>Burkholderiales</taxon>
        <taxon>Burkholderiaceae</taxon>
        <taxon>Pandoraea</taxon>
    </lineage>
</organism>
<reference evidence="1 2" key="1">
    <citation type="submission" date="2019-08" db="EMBL/GenBank/DDBJ databases">
        <authorList>
            <person name="Peeters C."/>
        </authorList>
    </citation>
    <scope>NUCLEOTIDE SEQUENCE [LARGE SCALE GENOMIC DNA]</scope>
    <source>
        <strain evidence="1 2">LMG 31106</strain>
    </source>
</reference>
<protein>
    <submittedName>
        <fullName evidence="1">Uncharacterized protein</fullName>
    </submittedName>
</protein>
<name>A0A5E4WEQ7_9BURK</name>
<dbReference type="Proteomes" id="UP000384354">
    <property type="component" value="Unassembled WGS sequence"/>
</dbReference>
<evidence type="ECO:0000313" key="2">
    <source>
        <dbReference type="Proteomes" id="UP000384354"/>
    </source>
</evidence>
<dbReference type="AlphaFoldDB" id="A0A5E4WEQ7"/>
<dbReference type="EMBL" id="CABPSL010000012">
    <property type="protein sequence ID" value="VVE21515.1"/>
    <property type="molecule type" value="Genomic_DNA"/>
</dbReference>